<evidence type="ECO:0000256" key="1">
    <source>
        <dbReference type="ARBA" id="ARBA00000085"/>
    </source>
</evidence>
<evidence type="ECO:0000256" key="2">
    <source>
        <dbReference type="ARBA" id="ARBA00012438"/>
    </source>
</evidence>
<dbReference type="PROSITE" id="PS50109">
    <property type="entry name" value="HIS_KIN"/>
    <property type="match status" value="1"/>
</dbReference>
<dbReference type="Gene3D" id="3.30.565.10">
    <property type="entry name" value="Histidine kinase-like ATPase, C-terminal domain"/>
    <property type="match status" value="1"/>
</dbReference>
<keyword evidence="5 9" id="KW-0812">Transmembrane</keyword>
<dbReference type="InterPro" id="IPR005467">
    <property type="entry name" value="His_kinase_dom"/>
</dbReference>
<feature type="domain" description="Histidine kinase" evidence="10">
    <location>
        <begin position="235"/>
        <end position="447"/>
    </location>
</feature>
<comment type="catalytic activity">
    <reaction evidence="1">
        <text>ATP + protein L-histidine = ADP + protein N-phospho-L-histidine.</text>
        <dbReference type="EC" id="2.7.13.3"/>
    </reaction>
</comment>
<proteinExistence type="predicted"/>
<evidence type="ECO:0000313" key="12">
    <source>
        <dbReference type="Proteomes" id="UP000269903"/>
    </source>
</evidence>
<name>A0A7Z8ZVB3_STRSZ</name>
<dbReference type="AlphaFoldDB" id="A0A7Z8ZVB3"/>
<dbReference type="InterPro" id="IPR036890">
    <property type="entry name" value="HATPase_C_sf"/>
</dbReference>
<dbReference type="PANTHER" id="PTHR45436:SF5">
    <property type="entry name" value="SENSOR HISTIDINE KINASE TRCS"/>
    <property type="match status" value="1"/>
</dbReference>
<evidence type="ECO:0000256" key="4">
    <source>
        <dbReference type="ARBA" id="ARBA00022679"/>
    </source>
</evidence>
<dbReference type="InterPro" id="IPR008358">
    <property type="entry name" value="Sig_transdc_His_kin/Pase_MprB"/>
</dbReference>
<dbReference type="SMART" id="SM00387">
    <property type="entry name" value="HATPase_c"/>
    <property type="match status" value="1"/>
</dbReference>
<dbReference type="Gene3D" id="1.10.287.130">
    <property type="match status" value="1"/>
</dbReference>
<dbReference type="InterPro" id="IPR003661">
    <property type="entry name" value="HisK_dim/P_dom"/>
</dbReference>
<dbReference type="SUPFAM" id="SSF55874">
    <property type="entry name" value="ATPase domain of HSP90 chaperone/DNA topoisomerase II/histidine kinase"/>
    <property type="match status" value="1"/>
</dbReference>
<evidence type="ECO:0000256" key="8">
    <source>
        <dbReference type="ARBA" id="ARBA00023012"/>
    </source>
</evidence>
<dbReference type="InterPro" id="IPR003594">
    <property type="entry name" value="HATPase_dom"/>
</dbReference>
<evidence type="ECO:0000256" key="7">
    <source>
        <dbReference type="ARBA" id="ARBA00022989"/>
    </source>
</evidence>
<evidence type="ECO:0000313" key="11">
    <source>
        <dbReference type="EMBL" id="VEF05401.1"/>
    </source>
</evidence>
<reference evidence="11 12" key="1">
    <citation type="submission" date="2018-12" db="EMBL/GenBank/DDBJ databases">
        <authorList>
            <consortium name="Pathogen Informatics"/>
        </authorList>
    </citation>
    <scope>NUCLEOTIDE SEQUENCE [LARGE SCALE GENOMIC DNA]</scope>
    <source>
        <strain evidence="11 12">NCTC6180</strain>
    </source>
</reference>
<accession>A0A7Z8ZVB3</accession>
<evidence type="ECO:0000259" key="10">
    <source>
        <dbReference type="PROSITE" id="PS50109"/>
    </source>
</evidence>
<keyword evidence="8" id="KW-0902">Two-component regulatory system</keyword>
<evidence type="ECO:0000256" key="3">
    <source>
        <dbReference type="ARBA" id="ARBA00022553"/>
    </source>
</evidence>
<gene>
    <name evidence="11" type="primary">envZ</name>
    <name evidence="11" type="ORF">NCTC6180_00319</name>
</gene>
<sequence>MTKTYSIRYRVGITVGEILIGIAILVIALLIIPYLLVFTKQLNIHGTSFDIVLGDKVSTEEITKQMDTLTFDYVLFNRKNGEVLNGNYQKTELSYYETVFEDKKPINVGTIDYKAYSNDRIVLVVRQPTLPEFVNPSLRKISFNTLSIILFIGGTLSIVFISVTKLLREFAHDFRLIQKISLNMGSRDYKIERLTTKINEFNDILAMLYQKDDELTTLLEAERAEKKDLSFQVAALSHDVRTPLTVLKGNLELLEMTDLSNQQISFIGSINHSVSVFEKYFNSMITYSRLLIEERDYQEIIEVAEFMSGLQIEIQEIMHTEQVDFDMKNNLRITHFKGNRLNLERALINILVNAAQHAADVKQVSLTVKEEQDQLIFEIWNSGSKFSKQALNGANKLFFTEDNGRSSKHYGIGLSFAQGVAVRHQGKLQLLNSPKGAQVNLIIRKYELLLSSGQLNHDHSLNELYPIR</sequence>
<dbReference type="EMBL" id="LR134317">
    <property type="protein sequence ID" value="VEF05401.1"/>
    <property type="molecule type" value="Genomic_DNA"/>
</dbReference>
<evidence type="ECO:0000256" key="9">
    <source>
        <dbReference type="SAM" id="Phobius"/>
    </source>
</evidence>
<dbReference type="PANTHER" id="PTHR45436">
    <property type="entry name" value="SENSOR HISTIDINE KINASE YKOH"/>
    <property type="match status" value="1"/>
</dbReference>
<dbReference type="GO" id="GO:0005886">
    <property type="term" value="C:plasma membrane"/>
    <property type="evidence" value="ECO:0007669"/>
    <property type="project" value="TreeGrafter"/>
</dbReference>
<protein>
    <recommendedName>
        <fullName evidence="2">histidine kinase</fullName>
        <ecNumber evidence="2">2.7.13.3</ecNumber>
    </recommendedName>
</protein>
<dbReference type="Proteomes" id="UP000269903">
    <property type="component" value="Chromosome"/>
</dbReference>
<organism evidence="11 12">
    <name type="scientific">Streptococcus equi subsp. zooepidemicus</name>
    <dbReference type="NCBI Taxonomy" id="40041"/>
    <lineage>
        <taxon>Bacteria</taxon>
        <taxon>Bacillati</taxon>
        <taxon>Bacillota</taxon>
        <taxon>Bacilli</taxon>
        <taxon>Lactobacillales</taxon>
        <taxon>Streptococcaceae</taxon>
        <taxon>Streptococcus</taxon>
    </lineage>
</organism>
<evidence type="ECO:0000256" key="6">
    <source>
        <dbReference type="ARBA" id="ARBA00022777"/>
    </source>
</evidence>
<dbReference type="GO" id="GO:0000155">
    <property type="term" value="F:phosphorelay sensor kinase activity"/>
    <property type="evidence" value="ECO:0007669"/>
    <property type="project" value="InterPro"/>
</dbReference>
<evidence type="ECO:0000256" key="5">
    <source>
        <dbReference type="ARBA" id="ARBA00022692"/>
    </source>
</evidence>
<dbReference type="Pfam" id="PF00512">
    <property type="entry name" value="HisKA"/>
    <property type="match status" value="1"/>
</dbReference>
<dbReference type="InterPro" id="IPR036097">
    <property type="entry name" value="HisK_dim/P_sf"/>
</dbReference>
<keyword evidence="4 11" id="KW-0808">Transferase</keyword>
<dbReference type="Pfam" id="PF02518">
    <property type="entry name" value="HATPase_c"/>
    <property type="match status" value="1"/>
</dbReference>
<dbReference type="PRINTS" id="PR01780">
    <property type="entry name" value="LANTIREGPROT"/>
</dbReference>
<keyword evidence="7 9" id="KW-1133">Transmembrane helix</keyword>
<keyword evidence="6 11" id="KW-0418">Kinase</keyword>
<dbReference type="SUPFAM" id="SSF47384">
    <property type="entry name" value="Homodimeric domain of signal transducing histidine kinase"/>
    <property type="match status" value="1"/>
</dbReference>
<feature type="transmembrane region" description="Helical" evidence="9">
    <location>
        <begin position="146"/>
        <end position="167"/>
    </location>
</feature>
<feature type="transmembrane region" description="Helical" evidence="9">
    <location>
        <begin position="12"/>
        <end position="36"/>
    </location>
</feature>
<dbReference type="EC" id="2.7.13.3" evidence="2"/>
<keyword evidence="9" id="KW-0472">Membrane</keyword>
<dbReference type="SMART" id="SM00388">
    <property type="entry name" value="HisKA"/>
    <property type="match status" value="1"/>
</dbReference>
<keyword evidence="3" id="KW-0597">Phosphoprotein</keyword>
<dbReference type="CDD" id="cd00082">
    <property type="entry name" value="HisKA"/>
    <property type="match status" value="1"/>
</dbReference>
<dbReference type="InterPro" id="IPR050428">
    <property type="entry name" value="TCS_sensor_his_kinase"/>
</dbReference>
<dbReference type="RefSeq" id="WP_154803658.1">
    <property type="nucleotide sequence ID" value="NZ_LR134317.1"/>
</dbReference>